<organism evidence="1 2">
    <name type="scientific">Cyclobacterium jeungdonense</name>
    <dbReference type="NCBI Taxonomy" id="708087"/>
    <lineage>
        <taxon>Bacteria</taxon>
        <taxon>Pseudomonadati</taxon>
        <taxon>Bacteroidota</taxon>
        <taxon>Cytophagia</taxon>
        <taxon>Cytophagales</taxon>
        <taxon>Cyclobacteriaceae</taxon>
        <taxon>Cyclobacterium</taxon>
    </lineage>
</organism>
<reference evidence="2" key="1">
    <citation type="journal article" date="2019" name="Int. J. Syst. Evol. Microbiol.">
        <title>The Global Catalogue of Microorganisms (GCM) 10K type strain sequencing project: providing services to taxonomists for standard genome sequencing and annotation.</title>
        <authorList>
            <consortium name="The Broad Institute Genomics Platform"/>
            <consortium name="The Broad Institute Genome Sequencing Center for Infectious Disease"/>
            <person name="Wu L."/>
            <person name="Ma J."/>
        </authorList>
    </citation>
    <scope>NUCLEOTIDE SEQUENCE [LARGE SCALE GENOMIC DNA]</scope>
    <source>
        <strain evidence="2">CECT 7706</strain>
    </source>
</reference>
<accession>A0ABT8C1W5</accession>
<sequence>MLKRFILCIYFFLAALSVFSQEEGVFWKISGKDLRSSSYLFGTIHLMCEDDFQISQQVSKRLELAEALVMEVDLDDPDLYGSMMENMYNEEGQKITDFLSENEYEKIRDFLKERTGMDMDRMQSIRPMVLMSLIYPNLLECETMAFESELMQLAKAENISVLGLESVDEQLAFFEQIPLKEQYRSFFNYTENLEKGKEEFRKLMSSYREEDIAQLLELVTESPEYKDYKGILVDQRNENWIDTMGSMMQKGTMFFAVGAGHLAGEKGLIHLLKKEGYFLERVYL</sequence>
<dbReference type="EMBL" id="JAUFQS010000003">
    <property type="protein sequence ID" value="MDN3686785.1"/>
    <property type="molecule type" value="Genomic_DNA"/>
</dbReference>
<dbReference type="InterPro" id="IPR047111">
    <property type="entry name" value="YbaP-like"/>
</dbReference>
<comment type="caution">
    <text evidence="1">The sequence shown here is derived from an EMBL/GenBank/DDBJ whole genome shotgun (WGS) entry which is preliminary data.</text>
</comment>
<name>A0ABT8C1W5_9BACT</name>
<proteinExistence type="predicted"/>
<evidence type="ECO:0000313" key="1">
    <source>
        <dbReference type="EMBL" id="MDN3686785.1"/>
    </source>
</evidence>
<gene>
    <name evidence="1" type="ORF">QWZ15_02985</name>
</gene>
<dbReference type="CDD" id="cd14789">
    <property type="entry name" value="Tiki"/>
    <property type="match status" value="1"/>
</dbReference>
<dbReference type="Pfam" id="PF01963">
    <property type="entry name" value="TraB_PrgY_gumN"/>
    <property type="match status" value="1"/>
</dbReference>
<keyword evidence="2" id="KW-1185">Reference proteome</keyword>
<dbReference type="InterPro" id="IPR002816">
    <property type="entry name" value="TraB/PrgY/GumN_fam"/>
</dbReference>
<dbReference type="RefSeq" id="WP_163384926.1">
    <property type="nucleotide sequence ID" value="NZ_JAUFQS010000003.1"/>
</dbReference>
<evidence type="ECO:0000313" key="2">
    <source>
        <dbReference type="Proteomes" id="UP001236663"/>
    </source>
</evidence>
<protein>
    <submittedName>
        <fullName evidence="1">TraB/GumN family protein</fullName>
    </submittedName>
</protein>
<dbReference type="PANTHER" id="PTHR40590:SF1">
    <property type="entry name" value="CYTOPLASMIC PROTEIN"/>
    <property type="match status" value="1"/>
</dbReference>
<dbReference type="Proteomes" id="UP001236663">
    <property type="component" value="Unassembled WGS sequence"/>
</dbReference>
<dbReference type="PANTHER" id="PTHR40590">
    <property type="entry name" value="CYTOPLASMIC PROTEIN-RELATED"/>
    <property type="match status" value="1"/>
</dbReference>